<protein>
    <submittedName>
        <fullName evidence="2">Uncharacterized protein</fullName>
    </submittedName>
</protein>
<accession>A0A1R3JIC8</accession>
<evidence type="ECO:0000256" key="1">
    <source>
        <dbReference type="SAM" id="MobiDB-lite"/>
    </source>
</evidence>
<dbReference type="AlphaFoldDB" id="A0A1R3JIC8"/>
<feature type="compositionally biased region" description="Polar residues" evidence="1">
    <location>
        <begin position="20"/>
        <end position="35"/>
    </location>
</feature>
<feature type="region of interest" description="Disordered" evidence="1">
    <location>
        <begin position="1"/>
        <end position="35"/>
    </location>
</feature>
<reference evidence="3" key="1">
    <citation type="submission" date="2013-09" db="EMBL/GenBank/DDBJ databases">
        <title>Corchorus olitorius genome sequencing.</title>
        <authorList>
            <person name="Alam M."/>
            <person name="Haque M.S."/>
            <person name="Islam M.S."/>
            <person name="Emdad E.M."/>
            <person name="Islam M.M."/>
            <person name="Ahmed B."/>
            <person name="Halim A."/>
            <person name="Hossen Q.M.M."/>
            <person name="Hossain M.Z."/>
            <person name="Ahmed R."/>
            <person name="Khan M.M."/>
            <person name="Islam R."/>
            <person name="Rashid M.M."/>
            <person name="Khan S.A."/>
            <person name="Rahman M.S."/>
            <person name="Alam M."/>
            <person name="Yahiya A.S."/>
            <person name="Khan M.S."/>
            <person name="Azam M.S."/>
            <person name="Haque T."/>
            <person name="Lashkar M.Z.H."/>
            <person name="Akhand A.I."/>
            <person name="Morshed G."/>
            <person name="Roy S."/>
            <person name="Uddin K.S."/>
            <person name="Rabeya T."/>
            <person name="Hossain A.S."/>
            <person name="Chowdhury A."/>
            <person name="Snigdha A.R."/>
            <person name="Mortoza M.S."/>
            <person name="Matin S.A."/>
            <person name="Hoque S.M.E."/>
            <person name="Islam M.K."/>
            <person name="Roy D.K."/>
            <person name="Haider R."/>
            <person name="Moosa M.M."/>
            <person name="Elias S.M."/>
            <person name="Hasan A.M."/>
            <person name="Jahan S."/>
            <person name="Shafiuddin M."/>
            <person name="Mahmood N."/>
            <person name="Shommy N.S."/>
        </authorList>
    </citation>
    <scope>NUCLEOTIDE SEQUENCE [LARGE SCALE GENOMIC DNA]</scope>
    <source>
        <strain evidence="3">cv. O-4</strain>
    </source>
</reference>
<gene>
    <name evidence="2" type="ORF">COLO4_16302</name>
</gene>
<evidence type="ECO:0000313" key="3">
    <source>
        <dbReference type="Proteomes" id="UP000187203"/>
    </source>
</evidence>
<evidence type="ECO:0000313" key="2">
    <source>
        <dbReference type="EMBL" id="OMO94537.1"/>
    </source>
</evidence>
<keyword evidence="3" id="KW-1185">Reference proteome</keyword>
<name>A0A1R3JIC8_9ROSI</name>
<proteinExistence type="predicted"/>
<comment type="caution">
    <text evidence="2">The sequence shown here is derived from an EMBL/GenBank/DDBJ whole genome shotgun (WGS) entry which is preliminary data.</text>
</comment>
<organism evidence="2 3">
    <name type="scientific">Corchorus olitorius</name>
    <dbReference type="NCBI Taxonomy" id="93759"/>
    <lineage>
        <taxon>Eukaryota</taxon>
        <taxon>Viridiplantae</taxon>
        <taxon>Streptophyta</taxon>
        <taxon>Embryophyta</taxon>
        <taxon>Tracheophyta</taxon>
        <taxon>Spermatophyta</taxon>
        <taxon>Magnoliopsida</taxon>
        <taxon>eudicotyledons</taxon>
        <taxon>Gunneridae</taxon>
        <taxon>Pentapetalae</taxon>
        <taxon>rosids</taxon>
        <taxon>malvids</taxon>
        <taxon>Malvales</taxon>
        <taxon>Malvaceae</taxon>
        <taxon>Grewioideae</taxon>
        <taxon>Apeibeae</taxon>
        <taxon>Corchorus</taxon>
    </lineage>
</organism>
<dbReference type="Proteomes" id="UP000187203">
    <property type="component" value="Unassembled WGS sequence"/>
</dbReference>
<dbReference type="EMBL" id="AWUE01016006">
    <property type="protein sequence ID" value="OMO94537.1"/>
    <property type="molecule type" value="Genomic_DNA"/>
</dbReference>
<sequence>MATGSPKSDPGQKGLRKMQLDSSHISNNQIKFKKL</sequence>